<reference evidence="2 3" key="1">
    <citation type="journal article" date="2018" name="Biotechnol. Biofuels">
        <title>Integrative visual omics of the white-rot fungus Polyporus brumalis exposes the biotechnological potential of its oxidative enzymes for delignifying raw plant biomass.</title>
        <authorList>
            <person name="Miyauchi S."/>
            <person name="Rancon A."/>
            <person name="Drula E."/>
            <person name="Hage H."/>
            <person name="Chaduli D."/>
            <person name="Favel A."/>
            <person name="Grisel S."/>
            <person name="Henrissat B."/>
            <person name="Herpoel-Gimbert I."/>
            <person name="Ruiz-Duenas F.J."/>
            <person name="Chevret D."/>
            <person name="Hainaut M."/>
            <person name="Lin J."/>
            <person name="Wang M."/>
            <person name="Pangilinan J."/>
            <person name="Lipzen A."/>
            <person name="Lesage-Meessen L."/>
            <person name="Navarro D."/>
            <person name="Riley R."/>
            <person name="Grigoriev I.V."/>
            <person name="Zhou S."/>
            <person name="Raouche S."/>
            <person name="Rosso M.N."/>
        </authorList>
    </citation>
    <scope>NUCLEOTIDE SEQUENCE [LARGE SCALE GENOMIC DNA]</scope>
    <source>
        <strain evidence="2 3">BRFM 1820</strain>
    </source>
</reference>
<dbReference type="Proteomes" id="UP000256964">
    <property type="component" value="Unassembled WGS sequence"/>
</dbReference>
<feature type="transmembrane region" description="Helical" evidence="1">
    <location>
        <begin position="163"/>
        <end position="182"/>
    </location>
</feature>
<protein>
    <submittedName>
        <fullName evidence="2">Uncharacterized protein</fullName>
    </submittedName>
</protein>
<keyword evidence="1" id="KW-1133">Transmembrane helix</keyword>
<evidence type="ECO:0000256" key="1">
    <source>
        <dbReference type="SAM" id="Phobius"/>
    </source>
</evidence>
<proteinExistence type="predicted"/>
<evidence type="ECO:0000313" key="3">
    <source>
        <dbReference type="Proteomes" id="UP000256964"/>
    </source>
</evidence>
<gene>
    <name evidence="2" type="ORF">OH76DRAFT_579531</name>
</gene>
<name>A0A371DTP2_9APHY</name>
<keyword evidence="3" id="KW-1185">Reference proteome</keyword>
<keyword evidence="1" id="KW-0472">Membrane</keyword>
<dbReference type="AlphaFoldDB" id="A0A371DTP2"/>
<organism evidence="2 3">
    <name type="scientific">Lentinus brumalis</name>
    <dbReference type="NCBI Taxonomy" id="2498619"/>
    <lineage>
        <taxon>Eukaryota</taxon>
        <taxon>Fungi</taxon>
        <taxon>Dikarya</taxon>
        <taxon>Basidiomycota</taxon>
        <taxon>Agaricomycotina</taxon>
        <taxon>Agaricomycetes</taxon>
        <taxon>Polyporales</taxon>
        <taxon>Polyporaceae</taxon>
        <taxon>Lentinus</taxon>
    </lineage>
</organism>
<keyword evidence="1" id="KW-0812">Transmembrane</keyword>
<evidence type="ECO:0000313" key="2">
    <source>
        <dbReference type="EMBL" id="RDX55902.1"/>
    </source>
</evidence>
<accession>A0A371DTP2</accession>
<dbReference type="EMBL" id="KZ857381">
    <property type="protein sequence ID" value="RDX55902.1"/>
    <property type="molecule type" value="Genomic_DNA"/>
</dbReference>
<sequence length="191" mass="21717">MVMLHLMSHRHTVHGYDQARALRLFTQRYYLQYDGAWCHRPPLMSTSQGNSGDTVLYHAKLEEMSAVRGMYFVGSKLCWVPAGKRPSSLRDLYSCGICARDYCRQHNRFDWFWFAVGISFGAYIEDVQGGRDMYTKRRYSEVTTRASSDAALIRLIFGKSSGYALLCVIVLSGIVSSTSFYIDGELGLYIA</sequence>